<dbReference type="AlphaFoldDB" id="A0A7I8DGM3"/>
<dbReference type="NCBIfam" id="TIGR00350">
    <property type="entry name" value="lytR_cpsA_psr"/>
    <property type="match status" value="1"/>
</dbReference>
<dbReference type="InterPro" id="IPR050922">
    <property type="entry name" value="LytR/CpsA/Psr_CW_biosynth"/>
</dbReference>
<feature type="transmembrane region" description="Helical" evidence="2">
    <location>
        <begin position="14"/>
        <end position="34"/>
    </location>
</feature>
<feature type="domain" description="Cell envelope-related transcriptional attenuator" evidence="3">
    <location>
        <begin position="82"/>
        <end position="241"/>
    </location>
</feature>
<evidence type="ECO:0000313" key="5">
    <source>
        <dbReference type="Proteomes" id="UP000515703"/>
    </source>
</evidence>
<dbReference type="RefSeq" id="WP_185258037.1">
    <property type="nucleotide sequence ID" value="NZ_AP023368.1"/>
</dbReference>
<evidence type="ECO:0000256" key="1">
    <source>
        <dbReference type="ARBA" id="ARBA00006068"/>
    </source>
</evidence>
<dbReference type="EMBL" id="AP023368">
    <property type="protein sequence ID" value="BCJ97629.1"/>
    <property type="molecule type" value="Genomic_DNA"/>
</dbReference>
<evidence type="ECO:0000313" key="4">
    <source>
        <dbReference type="EMBL" id="BCJ97629.1"/>
    </source>
</evidence>
<evidence type="ECO:0000259" key="3">
    <source>
        <dbReference type="Pfam" id="PF03816"/>
    </source>
</evidence>
<keyword evidence="2" id="KW-0472">Membrane</keyword>
<keyword evidence="5" id="KW-1185">Reference proteome</keyword>
<dbReference type="PANTHER" id="PTHR33392">
    <property type="entry name" value="POLYISOPRENYL-TEICHOIC ACID--PEPTIDOGLYCAN TEICHOIC ACID TRANSFERASE TAGU"/>
    <property type="match status" value="1"/>
</dbReference>
<dbReference type="InterPro" id="IPR004474">
    <property type="entry name" value="LytR_CpsA_psr"/>
</dbReference>
<keyword evidence="2" id="KW-1133">Transmembrane helix</keyword>
<comment type="similarity">
    <text evidence="1">Belongs to the LytR/CpsA/Psr (LCP) family.</text>
</comment>
<name>A0A7I8DGM3_9FIRM</name>
<evidence type="ECO:0000256" key="2">
    <source>
        <dbReference type="SAM" id="Phobius"/>
    </source>
</evidence>
<accession>A0A7I8DGM3</accession>
<reference evidence="4 5" key="2">
    <citation type="submission" date="2020-08" db="EMBL/GenBank/DDBJ databases">
        <authorList>
            <person name="Ueki A."/>
            <person name="Tonouchi A."/>
        </authorList>
    </citation>
    <scope>NUCLEOTIDE SEQUENCE [LARGE SCALE GENOMIC DNA]</scope>
    <source>
        <strain evidence="4 5">CTTW</strain>
    </source>
</reference>
<dbReference type="KEGG" id="acht:bsdcttw_06700"/>
<dbReference type="PANTHER" id="PTHR33392:SF6">
    <property type="entry name" value="POLYISOPRENYL-TEICHOIC ACID--PEPTIDOGLYCAN TEICHOIC ACID TRANSFERASE TAGU"/>
    <property type="match status" value="1"/>
</dbReference>
<dbReference type="Gene3D" id="3.40.630.190">
    <property type="entry name" value="LCP protein"/>
    <property type="match status" value="1"/>
</dbReference>
<proteinExistence type="inferred from homology"/>
<gene>
    <name evidence="4" type="ORF">bsdcttw_06700</name>
</gene>
<dbReference type="Pfam" id="PF03816">
    <property type="entry name" value="LytR_cpsA_psr"/>
    <property type="match status" value="1"/>
</dbReference>
<sequence>MATKSKKRRFKTKVVLIFDLILIILALGIGYYFVMASKMQVDKSADSSIVTNVLDDKDMKGYRNIGIFGVDSRDNALKSDTHSDTIVIVSINRKTKDVKLASIYRDTYSLIPNDDNAFNKINAAYFKGGYSLALSTINTNFDLDVKDFVTVNFDAVCKVIDLLGGVSLDITPEELKYVNGYTKELNKINGTKVGKLKHAGTQVVNGTHATAYARIRYTKGDDFKRAERQRIVIQKIFEKAKKADIKTLNSILNEILPKIYTNIDSVEMLSLAKDILSYNITDQTGFPYEKRAFTYHRVSYVFPVDLTANVTKLHQFLYGTTDYAPTEKVKEISAKLKEITDNN</sequence>
<keyword evidence="2" id="KW-0812">Transmembrane</keyword>
<reference evidence="4 5" key="1">
    <citation type="submission" date="2020-08" db="EMBL/GenBank/DDBJ databases">
        <title>Draft genome sequencing of an Anaerocolumna strain isolated from anoxic soil subjected to BSD treatment.</title>
        <authorList>
            <person name="Uek A."/>
            <person name="Tonouchi A."/>
        </authorList>
    </citation>
    <scope>NUCLEOTIDE SEQUENCE [LARGE SCALE GENOMIC DNA]</scope>
    <source>
        <strain evidence="4 5">CTTW</strain>
    </source>
</reference>
<organism evidence="4 5">
    <name type="scientific">Anaerocolumna chitinilytica</name>
    <dbReference type="NCBI Taxonomy" id="1727145"/>
    <lineage>
        <taxon>Bacteria</taxon>
        <taxon>Bacillati</taxon>
        <taxon>Bacillota</taxon>
        <taxon>Clostridia</taxon>
        <taxon>Lachnospirales</taxon>
        <taxon>Lachnospiraceae</taxon>
        <taxon>Anaerocolumna</taxon>
    </lineage>
</organism>
<dbReference type="Proteomes" id="UP000515703">
    <property type="component" value="Chromosome"/>
</dbReference>
<protein>
    <submittedName>
        <fullName evidence="4">LytR family transcriptional regulator</fullName>
    </submittedName>
</protein>